<dbReference type="InterPro" id="IPR036249">
    <property type="entry name" value="Thioredoxin-like_sf"/>
</dbReference>
<dbReference type="Gene3D" id="1.20.1050.10">
    <property type="match status" value="1"/>
</dbReference>
<dbReference type="PROSITE" id="PS50405">
    <property type="entry name" value="GST_CTER"/>
    <property type="match status" value="1"/>
</dbReference>
<keyword evidence="2 7" id="KW-0808">Transferase</keyword>
<dbReference type="Gene3D" id="3.40.30.10">
    <property type="entry name" value="Glutaredoxin"/>
    <property type="match status" value="1"/>
</dbReference>
<keyword evidence="8" id="KW-1185">Reference proteome</keyword>
<dbReference type="InterPro" id="IPR004046">
    <property type="entry name" value="GST_C"/>
</dbReference>
<feature type="domain" description="GST C-terminal" evidence="6">
    <location>
        <begin position="62"/>
        <end position="192"/>
    </location>
</feature>
<dbReference type="InterPro" id="IPR004045">
    <property type="entry name" value="Glutathione_S-Trfase_N"/>
</dbReference>
<dbReference type="InterPro" id="IPR040079">
    <property type="entry name" value="Glutathione_S-Trfase"/>
</dbReference>
<comment type="catalytic activity">
    <reaction evidence="3">
        <text>RX + glutathione = an S-substituted glutathione + a halide anion + H(+)</text>
        <dbReference type="Rhea" id="RHEA:16437"/>
        <dbReference type="ChEBI" id="CHEBI:15378"/>
        <dbReference type="ChEBI" id="CHEBI:16042"/>
        <dbReference type="ChEBI" id="CHEBI:17792"/>
        <dbReference type="ChEBI" id="CHEBI:57925"/>
        <dbReference type="ChEBI" id="CHEBI:90779"/>
        <dbReference type="EC" id="2.5.1.18"/>
    </reaction>
</comment>
<dbReference type="Pfam" id="PF02798">
    <property type="entry name" value="GST_N"/>
    <property type="match status" value="1"/>
</dbReference>
<organism evidence="7 8">
    <name type="scientific">Lithospermum erythrorhizon</name>
    <name type="common">Purple gromwell</name>
    <name type="synonym">Lithospermum officinale var. erythrorhizon</name>
    <dbReference type="NCBI Taxonomy" id="34254"/>
    <lineage>
        <taxon>Eukaryota</taxon>
        <taxon>Viridiplantae</taxon>
        <taxon>Streptophyta</taxon>
        <taxon>Embryophyta</taxon>
        <taxon>Tracheophyta</taxon>
        <taxon>Spermatophyta</taxon>
        <taxon>Magnoliopsida</taxon>
        <taxon>eudicotyledons</taxon>
        <taxon>Gunneridae</taxon>
        <taxon>Pentapetalae</taxon>
        <taxon>asterids</taxon>
        <taxon>lamiids</taxon>
        <taxon>Boraginales</taxon>
        <taxon>Boraginaceae</taxon>
        <taxon>Boraginoideae</taxon>
        <taxon>Lithospermeae</taxon>
        <taxon>Lithospermum</taxon>
    </lineage>
</organism>
<protein>
    <recommendedName>
        <fullName evidence="1">glutathione transferase</fullName>
        <ecNumber evidence="1">2.5.1.18</ecNumber>
    </recommendedName>
</protein>
<dbReference type="SUPFAM" id="SSF47616">
    <property type="entry name" value="GST C-terminal domain-like"/>
    <property type="match status" value="1"/>
</dbReference>
<dbReference type="SUPFAM" id="SSF52833">
    <property type="entry name" value="Thioredoxin-like"/>
    <property type="match status" value="1"/>
</dbReference>
<dbReference type="Pfam" id="PF00043">
    <property type="entry name" value="GST_C"/>
    <property type="match status" value="1"/>
</dbReference>
<evidence type="ECO:0000313" key="8">
    <source>
        <dbReference type="Proteomes" id="UP001454036"/>
    </source>
</evidence>
<evidence type="ECO:0000256" key="2">
    <source>
        <dbReference type="ARBA" id="ARBA00022679"/>
    </source>
</evidence>
<dbReference type="SFLD" id="SFLDG00358">
    <property type="entry name" value="Main_(cytGST)"/>
    <property type="match status" value="1"/>
</dbReference>
<dbReference type="InterPro" id="IPR045073">
    <property type="entry name" value="Omega/Tau-like"/>
</dbReference>
<evidence type="ECO:0000256" key="4">
    <source>
        <dbReference type="RuleBase" id="RU003494"/>
    </source>
</evidence>
<dbReference type="EMBL" id="BAABME010009322">
    <property type="protein sequence ID" value="GAA0174955.1"/>
    <property type="molecule type" value="Genomic_DNA"/>
</dbReference>
<dbReference type="CDD" id="cd03185">
    <property type="entry name" value="GST_C_Tau"/>
    <property type="match status" value="1"/>
</dbReference>
<dbReference type="GO" id="GO:0004364">
    <property type="term" value="F:glutathione transferase activity"/>
    <property type="evidence" value="ECO:0007669"/>
    <property type="project" value="UniProtKB-EC"/>
</dbReference>
<dbReference type="SFLD" id="SFLDG01152">
    <property type="entry name" value="Main.3:_Omega-_and_Tau-like"/>
    <property type="match status" value="1"/>
</dbReference>
<comment type="caution">
    <text evidence="7">The sequence shown here is derived from an EMBL/GenBank/DDBJ whole genome shotgun (WGS) entry which is preliminary data.</text>
</comment>
<comment type="similarity">
    <text evidence="4">Belongs to the GST superfamily.</text>
</comment>
<evidence type="ECO:0000259" key="5">
    <source>
        <dbReference type="PROSITE" id="PS50404"/>
    </source>
</evidence>
<gene>
    <name evidence="7" type="ORF">LIER_28230</name>
</gene>
<dbReference type="PANTHER" id="PTHR11260:SF769">
    <property type="entry name" value="GLUTATHIONE TRANSFERASE"/>
    <property type="match status" value="1"/>
</dbReference>
<dbReference type="SFLD" id="SFLDS00019">
    <property type="entry name" value="Glutathione_Transferase_(cytos"/>
    <property type="match status" value="1"/>
</dbReference>
<evidence type="ECO:0000259" key="6">
    <source>
        <dbReference type="PROSITE" id="PS50405"/>
    </source>
</evidence>
<dbReference type="InterPro" id="IPR036282">
    <property type="entry name" value="Glutathione-S-Trfase_C_sf"/>
</dbReference>
<evidence type="ECO:0000256" key="1">
    <source>
        <dbReference type="ARBA" id="ARBA00012452"/>
    </source>
</evidence>
<feature type="domain" description="GST N-terminal" evidence="5">
    <location>
        <begin position="1"/>
        <end position="56"/>
    </location>
</feature>
<proteinExistence type="inferred from homology"/>
<dbReference type="InterPro" id="IPR045074">
    <property type="entry name" value="GST_C_Tau"/>
</dbReference>
<evidence type="ECO:0000313" key="7">
    <source>
        <dbReference type="EMBL" id="GAA0174955.1"/>
    </source>
</evidence>
<dbReference type="GO" id="GO:0006749">
    <property type="term" value="P:glutathione metabolic process"/>
    <property type="evidence" value="ECO:0007669"/>
    <property type="project" value="InterPro"/>
</dbReference>
<evidence type="ECO:0000256" key="3">
    <source>
        <dbReference type="ARBA" id="ARBA00047960"/>
    </source>
</evidence>
<dbReference type="GO" id="GO:0005737">
    <property type="term" value="C:cytoplasm"/>
    <property type="evidence" value="ECO:0007669"/>
    <property type="project" value="TreeGrafter"/>
</dbReference>
<dbReference type="Proteomes" id="UP001454036">
    <property type="component" value="Unassembled WGS sequence"/>
</dbReference>
<reference evidence="7 8" key="1">
    <citation type="submission" date="2024-01" db="EMBL/GenBank/DDBJ databases">
        <title>The complete chloroplast genome sequence of Lithospermum erythrorhizon: insights into the phylogenetic relationship among Boraginaceae species and the maternal lineages of purple gromwells.</title>
        <authorList>
            <person name="Okada T."/>
            <person name="Watanabe K."/>
        </authorList>
    </citation>
    <scope>NUCLEOTIDE SEQUENCE [LARGE SCALE GENOMIC DNA]</scope>
</reference>
<name>A0AAV3RFB6_LITER</name>
<dbReference type="PANTHER" id="PTHR11260">
    <property type="entry name" value="GLUTATHIONE S-TRANSFERASE, GST, SUPERFAMILY, GST DOMAIN CONTAINING"/>
    <property type="match status" value="1"/>
</dbReference>
<accession>A0AAV3RFB6</accession>
<dbReference type="PROSITE" id="PS50404">
    <property type="entry name" value="GST_NTER"/>
    <property type="match status" value="1"/>
</dbReference>
<dbReference type="AlphaFoldDB" id="A0AAV3RFB6"/>
<dbReference type="FunFam" id="1.20.1050.10:FF:000018">
    <property type="entry name" value="Glutathione S-transferase U20"/>
    <property type="match status" value="1"/>
</dbReference>
<dbReference type="InterPro" id="IPR010987">
    <property type="entry name" value="Glutathione-S-Trfase_C-like"/>
</dbReference>
<dbReference type="EC" id="2.5.1.18" evidence="1"/>
<sequence length="193" mass="22290">MRVRIALKEILSNKSTLLLKMNPVHKQVPVLIHNGKPVSESLIIVEYIDEVWKNKVPLLPSDPCDRANARFWANYVDSKIFNIGKLVWATKGEVQEAAKKELIECFKQLEMELGERHYFGGKNIGLVDIPLIPFYSWFYALEMCGNLSIIHECAKLVSWARRCMEKQSVSASLPDQYKVYDHILELRDKYGVH</sequence>